<dbReference type="CDD" id="cd02440">
    <property type="entry name" value="AdoMet_MTases"/>
    <property type="match status" value="1"/>
</dbReference>
<evidence type="ECO:0000259" key="2">
    <source>
        <dbReference type="Pfam" id="PF08241"/>
    </source>
</evidence>
<dbReference type="InterPro" id="IPR013216">
    <property type="entry name" value="Methyltransf_11"/>
</dbReference>
<dbReference type="RefSeq" id="WP_358359699.1">
    <property type="nucleotide sequence ID" value="NZ_JBEZFP010000093.1"/>
</dbReference>
<dbReference type="SUPFAM" id="SSF53335">
    <property type="entry name" value="S-adenosyl-L-methionine-dependent methyltransferases"/>
    <property type="match status" value="1"/>
</dbReference>
<dbReference type="GO" id="GO:0008168">
    <property type="term" value="F:methyltransferase activity"/>
    <property type="evidence" value="ECO:0007669"/>
    <property type="project" value="UniProtKB-KW"/>
</dbReference>
<dbReference type="PANTHER" id="PTHR43591:SF78">
    <property type="entry name" value="SLR0407 PROTEIN"/>
    <property type="match status" value="1"/>
</dbReference>
<evidence type="ECO:0000256" key="1">
    <source>
        <dbReference type="SAM" id="MobiDB-lite"/>
    </source>
</evidence>
<dbReference type="Proteomes" id="UP001551482">
    <property type="component" value="Unassembled WGS sequence"/>
</dbReference>
<proteinExistence type="predicted"/>
<dbReference type="InterPro" id="IPR029063">
    <property type="entry name" value="SAM-dependent_MTases_sf"/>
</dbReference>
<dbReference type="EMBL" id="JBEZFP010000093">
    <property type="protein sequence ID" value="MEU8137588.1"/>
    <property type="molecule type" value="Genomic_DNA"/>
</dbReference>
<keyword evidence="4" id="KW-1185">Reference proteome</keyword>
<feature type="region of interest" description="Disordered" evidence="1">
    <location>
        <begin position="1"/>
        <end position="22"/>
    </location>
</feature>
<name>A0ABV3DPB3_9ACTN</name>
<organism evidence="3 4">
    <name type="scientific">Streptodolium elevatio</name>
    <dbReference type="NCBI Taxonomy" id="3157996"/>
    <lineage>
        <taxon>Bacteria</taxon>
        <taxon>Bacillati</taxon>
        <taxon>Actinomycetota</taxon>
        <taxon>Actinomycetes</taxon>
        <taxon>Kitasatosporales</taxon>
        <taxon>Streptomycetaceae</taxon>
        <taxon>Streptodolium</taxon>
    </lineage>
</organism>
<keyword evidence="3" id="KW-0808">Transferase</keyword>
<comment type="caution">
    <text evidence="3">The sequence shown here is derived from an EMBL/GenBank/DDBJ whole genome shotgun (WGS) entry which is preliminary data.</text>
</comment>
<protein>
    <submittedName>
        <fullName evidence="3">Methyltransferase domain-containing protein</fullName>
    </submittedName>
</protein>
<reference evidence="3 4" key="1">
    <citation type="submission" date="2024-06" db="EMBL/GenBank/DDBJ databases">
        <title>The Natural Products Discovery Center: Release of the First 8490 Sequenced Strains for Exploring Actinobacteria Biosynthetic Diversity.</title>
        <authorList>
            <person name="Kalkreuter E."/>
            <person name="Kautsar S.A."/>
            <person name="Yang D."/>
            <person name="Bader C.D."/>
            <person name="Teijaro C.N."/>
            <person name="Fluegel L."/>
            <person name="Davis C.M."/>
            <person name="Simpson J.R."/>
            <person name="Lauterbach L."/>
            <person name="Steele A.D."/>
            <person name="Gui C."/>
            <person name="Meng S."/>
            <person name="Li G."/>
            <person name="Viehrig K."/>
            <person name="Ye F."/>
            <person name="Su P."/>
            <person name="Kiefer A.F."/>
            <person name="Nichols A."/>
            <person name="Cepeda A.J."/>
            <person name="Yan W."/>
            <person name="Fan B."/>
            <person name="Jiang Y."/>
            <person name="Adhikari A."/>
            <person name="Zheng C.-J."/>
            <person name="Schuster L."/>
            <person name="Cowan T.M."/>
            <person name="Smanski M.J."/>
            <person name="Chevrette M.G."/>
            <person name="De Carvalho L.P.S."/>
            <person name="Shen B."/>
        </authorList>
    </citation>
    <scope>NUCLEOTIDE SEQUENCE [LARGE SCALE GENOMIC DNA]</scope>
    <source>
        <strain evidence="3 4">NPDC048946</strain>
    </source>
</reference>
<gene>
    <name evidence="3" type="ORF">AB0C36_29255</name>
</gene>
<dbReference type="GO" id="GO:0032259">
    <property type="term" value="P:methylation"/>
    <property type="evidence" value="ECO:0007669"/>
    <property type="project" value="UniProtKB-KW"/>
</dbReference>
<feature type="compositionally biased region" description="Basic and acidic residues" evidence="1">
    <location>
        <begin position="1"/>
        <end position="11"/>
    </location>
</feature>
<feature type="domain" description="Methyltransferase type 11" evidence="2">
    <location>
        <begin position="65"/>
        <end position="155"/>
    </location>
</feature>
<accession>A0ABV3DPB3</accession>
<dbReference type="Gene3D" id="3.40.50.150">
    <property type="entry name" value="Vaccinia Virus protein VP39"/>
    <property type="match status" value="1"/>
</dbReference>
<keyword evidence="3" id="KW-0489">Methyltransferase</keyword>
<evidence type="ECO:0000313" key="4">
    <source>
        <dbReference type="Proteomes" id="UP001551482"/>
    </source>
</evidence>
<sequence>MSKHPATDTDTKSATATVSGAATDTTAADSTALIALLDAVEAAPGAAELRGRSYDLLRTPTAVADVGCGAGRAVAELRDRGFRATGVDPDPTMLATARSRFPEGDFRSGDAYALPFRDGELTGYRADKVFHELDDPARALAEATRVLAPGGRIVLIGQDWDTVVVDSDDAALTRAIVHGRADLVTSPRAARGYRNLLLDAGCTDVAVEVHTPVLTDGFALALLEGIARATADAGLVPTRSAESWVAEQRERAQHGRLFVAVPMFLAAATAPNRTRADA</sequence>
<evidence type="ECO:0000313" key="3">
    <source>
        <dbReference type="EMBL" id="MEU8137588.1"/>
    </source>
</evidence>
<feature type="compositionally biased region" description="Low complexity" evidence="1">
    <location>
        <begin position="12"/>
        <end position="22"/>
    </location>
</feature>
<dbReference type="PANTHER" id="PTHR43591">
    <property type="entry name" value="METHYLTRANSFERASE"/>
    <property type="match status" value="1"/>
</dbReference>
<dbReference type="Pfam" id="PF08241">
    <property type="entry name" value="Methyltransf_11"/>
    <property type="match status" value="1"/>
</dbReference>